<sequence>MTQAKTPGQAFFDKHLERIGAGEIDAMVDSDYTPDAVLITFFNGFDDEEPPMTVKGREGIKQFFHKYMKTIGSIDVKKIDFTENFDGKEGSIFFQAEFTCDLGLMKVGDAWTMKDGQIFIHYGFWASDKPKK</sequence>
<dbReference type="AlphaFoldDB" id="A0A7C3VS11"/>
<dbReference type="Gene3D" id="3.10.450.50">
    <property type="match status" value="1"/>
</dbReference>
<evidence type="ECO:0000313" key="1">
    <source>
        <dbReference type="EMBL" id="HGG02371.1"/>
    </source>
</evidence>
<dbReference type="InterPro" id="IPR032710">
    <property type="entry name" value="NTF2-like_dom_sf"/>
</dbReference>
<protein>
    <submittedName>
        <fullName evidence="1">Nuclear transport factor 2 family protein</fullName>
    </submittedName>
</protein>
<reference evidence="1" key="1">
    <citation type="journal article" date="2020" name="mSystems">
        <title>Genome- and Community-Level Interaction Insights into Carbon Utilization and Element Cycling Functions of Hydrothermarchaeota in Hydrothermal Sediment.</title>
        <authorList>
            <person name="Zhou Z."/>
            <person name="Liu Y."/>
            <person name="Xu W."/>
            <person name="Pan J."/>
            <person name="Luo Z.H."/>
            <person name="Li M."/>
        </authorList>
    </citation>
    <scope>NUCLEOTIDE SEQUENCE [LARGE SCALE GENOMIC DNA]</scope>
    <source>
        <strain evidence="1">SpSt-374</strain>
    </source>
</reference>
<organism evidence="1">
    <name type="scientific">Planktothricoides sp. SpSt-374</name>
    <dbReference type="NCBI Taxonomy" id="2282167"/>
    <lineage>
        <taxon>Bacteria</taxon>
        <taxon>Bacillati</taxon>
        <taxon>Cyanobacteriota</taxon>
        <taxon>Cyanophyceae</taxon>
        <taxon>Oscillatoriophycideae</taxon>
        <taxon>Oscillatoriales</taxon>
        <taxon>Oscillatoriaceae</taxon>
        <taxon>Planktothricoides</taxon>
    </lineage>
</organism>
<dbReference type="SUPFAM" id="SSF54427">
    <property type="entry name" value="NTF2-like"/>
    <property type="match status" value="1"/>
</dbReference>
<proteinExistence type="predicted"/>
<gene>
    <name evidence="1" type="ORF">ENR15_17440</name>
</gene>
<name>A0A7C3VS11_9CYAN</name>
<comment type="caution">
    <text evidence="1">The sequence shown here is derived from an EMBL/GenBank/DDBJ whole genome shotgun (WGS) entry which is preliminary data.</text>
</comment>
<accession>A0A7C3VS11</accession>
<dbReference type="EMBL" id="DSPX01000179">
    <property type="protein sequence ID" value="HGG02371.1"/>
    <property type="molecule type" value="Genomic_DNA"/>
</dbReference>